<evidence type="ECO:0000256" key="1">
    <source>
        <dbReference type="ARBA" id="ARBA00022450"/>
    </source>
</evidence>
<evidence type="ECO:0000259" key="4">
    <source>
        <dbReference type="Pfam" id="PF00501"/>
    </source>
</evidence>
<accession>A0A8A1LWW0</accession>
<dbReference type="Pfam" id="PF00501">
    <property type="entry name" value="AMP-binding"/>
    <property type="match status" value="1"/>
</dbReference>
<feature type="chain" id="PRO_5034699193" evidence="3">
    <location>
        <begin position="19"/>
        <end position="717"/>
    </location>
</feature>
<reference evidence="5" key="1">
    <citation type="submission" date="2021-01" db="EMBL/GenBank/DDBJ databases">
        <title>Chromosome-level genome assembly of a human fungal pathogen reveals clustering of transcriptionally co-regulated genes.</title>
        <authorList>
            <person name="Voorhies M."/>
            <person name="Cohen S."/>
            <person name="Shea T.P."/>
            <person name="Petrus S."/>
            <person name="Munoz J.F."/>
            <person name="Poplawski S."/>
            <person name="Goldman W.E."/>
            <person name="Michael T."/>
            <person name="Cuomo C.A."/>
            <person name="Sil A."/>
            <person name="Beyhan S."/>
        </authorList>
    </citation>
    <scope>NUCLEOTIDE SEQUENCE</scope>
    <source>
        <strain evidence="5">WU24</strain>
    </source>
</reference>
<dbReference type="GO" id="GO:0031177">
    <property type="term" value="F:phosphopantetheine binding"/>
    <property type="evidence" value="ECO:0007669"/>
    <property type="project" value="TreeGrafter"/>
</dbReference>
<feature type="signal peptide" evidence="3">
    <location>
        <begin position="1"/>
        <end position="18"/>
    </location>
</feature>
<proteinExistence type="predicted"/>
<keyword evidence="3" id="KW-0732">Signal</keyword>
<dbReference type="InterPro" id="IPR042099">
    <property type="entry name" value="ANL_N_sf"/>
</dbReference>
<dbReference type="Proteomes" id="UP000663671">
    <property type="component" value="Chromosome 2"/>
</dbReference>
<dbReference type="EMBL" id="CP069109">
    <property type="protein sequence ID" value="QSS58271.1"/>
    <property type="molecule type" value="Genomic_DNA"/>
</dbReference>
<evidence type="ECO:0000313" key="6">
    <source>
        <dbReference type="Proteomes" id="UP000663671"/>
    </source>
</evidence>
<dbReference type="PANTHER" id="PTHR45527:SF12">
    <property type="entry name" value="NONRIBOSOMAL PEPTIDE SYNTHETASE IVOA"/>
    <property type="match status" value="1"/>
</dbReference>
<evidence type="ECO:0000256" key="3">
    <source>
        <dbReference type="SAM" id="SignalP"/>
    </source>
</evidence>
<feature type="domain" description="AMP-dependent synthetase/ligase" evidence="4">
    <location>
        <begin position="313"/>
        <end position="650"/>
    </location>
</feature>
<dbReference type="SUPFAM" id="SSF52777">
    <property type="entry name" value="CoA-dependent acyltransferases"/>
    <property type="match status" value="1"/>
</dbReference>
<keyword evidence="1" id="KW-0596">Phosphopantetheine</keyword>
<gene>
    <name evidence="5" type="ORF">I7I51_07694</name>
</gene>
<dbReference type="InterPro" id="IPR000873">
    <property type="entry name" value="AMP-dep_synth/lig_dom"/>
</dbReference>
<dbReference type="GO" id="GO:0044550">
    <property type="term" value="P:secondary metabolite biosynthetic process"/>
    <property type="evidence" value="ECO:0007669"/>
    <property type="project" value="TreeGrafter"/>
</dbReference>
<sequence>MVSLSLLAVLAAAQRAPGAWLVRQGGLPRNNAPIPMRTSVNKLPNRELPARLPETAADASKILASASAVIEHHVPPRIGHGFFKAGADVRNTEHSKTLSFCAENSLSLLAFYKTVWALILKQFANTDHVYFGVVDTSHARRGMPSAPGGEAQGQEHSKTQSWCHVHLSSTDTLLEILEQLESEPRRGYPAEGLGGSSLCFNTEIHLLEGDISDYTGGNDIYPCPGMIDIQLCISPAQFVCRCRASSMTGTAAQSLCETFRKTVASVLANPRQTVPGLDMLCSYDRSRIERWNKIDPWNQTVKGCIHDLIQIQVSCQPESLAADGWDGPMTFRELWDRSSRLSYYFHDLGVKQGIMVLFSMGLSKWAIIAMLAILRTGAVCVPIDLLDPTPYIRVIEANLVFADQSQVEQLFGKVKYILTDVQNFVDLLGPTPDIYEPQVSPQDPAFVMFTSGITSTPKPVILGHEAICTNILHLADTLEINDKSRIFQCSSLTSNVSIFDIFGTIVKGGCVCYATEHDRDTDLPRAISATRATHVLLTPSLLRELTPDTARSLEVISVISDGLAISDLLRWQDHVSLVHLYGNTECTICCTATDERHQERLKYHGRLNIGRPIGCRTWIAEPSNVHHNLVPIGGIGELLIEGTILAHGYYVSEAAEEGGDNGGNENMMTQPFLVDPEWLSKFPNIAPPGRKVRMYRTGDLVRYESDGSIKFMRRMEM</sequence>
<dbReference type="OrthoDB" id="416786at2759"/>
<dbReference type="GO" id="GO:0043041">
    <property type="term" value="P:amino acid activation for nonribosomal peptide biosynthetic process"/>
    <property type="evidence" value="ECO:0007669"/>
    <property type="project" value="TreeGrafter"/>
</dbReference>
<dbReference type="PANTHER" id="PTHR45527">
    <property type="entry name" value="NONRIBOSOMAL PEPTIDE SYNTHETASE"/>
    <property type="match status" value="1"/>
</dbReference>
<dbReference type="VEuPathDB" id="FungiDB:I7I51_07694"/>
<dbReference type="GO" id="GO:0005737">
    <property type="term" value="C:cytoplasm"/>
    <property type="evidence" value="ECO:0007669"/>
    <property type="project" value="TreeGrafter"/>
</dbReference>
<name>A0A8A1LWW0_AJECA</name>
<organism evidence="5 6">
    <name type="scientific">Ajellomyces capsulatus</name>
    <name type="common">Darling's disease fungus</name>
    <name type="synonym">Histoplasma capsulatum</name>
    <dbReference type="NCBI Taxonomy" id="5037"/>
    <lineage>
        <taxon>Eukaryota</taxon>
        <taxon>Fungi</taxon>
        <taxon>Dikarya</taxon>
        <taxon>Ascomycota</taxon>
        <taxon>Pezizomycotina</taxon>
        <taxon>Eurotiomycetes</taxon>
        <taxon>Eurotiomycetidae</taxon>
        <taxon>Onygenales</taxon>
        <taxon>Ajellomycetaceae</taxon>
        <taxon>Histoplasma</taxon>
    </lineage>
</organism>
<dbReference type="AlphaFoldDB" id="A0A8A1LWW0"/>
<protein>
    <submittedName>
        <fullName evidence="5">Lysergyl peptide synthetase LpsB</fullName>
    </submittedName>
</protein>
<dbReference type="SUPFAM" id="SSF56801">
    <property type="entry name" value="Acetyl-CoA synthetase-like"/>
    <property type="match status" value="1"/>
</dbReference>
<evidence type="ECO:0000256" key="2">
    <source>
        <dbReference type="ARBA" id="ARBA00022553"/>
    </source>
</evidence>
<dbReference type="Gene3D" id="3.40.50.12780">
    <property type="entry name" value="N-terminal domain of ligase-like"/>
    <property type="match status" value="1"/>
</dbReference>
<evidence type="ECO:0000313" key="5">
    <source>
        <dbReference type="EMBL" id="QSS58271.1"/>
    </source>
</evidence>
<keyword evidence="2" id="KW-0597">Phosphoprotein</keyword>